<name>A0A1E4T0G1_9ASCO</name>
<keyword evidence="2" id="KW-1185">Reference proteome</keyword>
<protein>
    <submittedName>
        <fullName evidence="1">Uncharacterized protein</fullName>
    </submittedName>
</protein>
<organism evidence="1 2">
    <name type="scientific">[Candida] arabinofermentans NRRL YB-2248</name>
    <dbReference type="NCBI Taxonomy" id="983967"/>
    <lineage>
        <taxon>Eukaryota</taxon>
        <taxon>Fungi</taxon>
        <taxon>Dikarya</taxon>
        <taxon>Ascomycota</taxon>
        <taxon>Saccharomycotina</taxon>
        <taxon>Pichiomycetes</taxon>
        <taxon>Pichiales</taxon>
        <taxon>Pichiaceae</taxon>
        <taxon>Ogataea</taxon>
        <taxon>Ogataea/Candida clade</taxon>
    </lineage>
</organism>
<proteinExistence type="predicted"/>
<sequence>MSICNSLLWKAASFILVRVPRITVVTYLFEYLTKQGPSSSYKLSRADNVDFKSK</sequence>
<evidence type="ECO:0000313" key="2">
    <source>
        <dbReference type="Proteomes" id="UP000094801"/>
    </source>
</evidence>
<dbReference type="Proteomes" id="UP000094801">
    <property type="component" value="Unassembled WGS sequence"/>
</dbReference>
<gene>
    <name evidence="1" type="ORF">CANARDRAFT_28527</name>
</gene>
<dbReference type="EMBL" id="KV453853">
    <property type="protein sequence ID" value="ODV85255.1"/>
    <property type="molecule type" value="Genomic_DNA"/>
</dbReference>
<dbReference type="AlphaFoldDB" id="A0A1E4T0G1"/>
<reference evidence="2" key="1">
    <citation type="submission" date="2016-04" db="EMBL/GenBank/DDBJ databases">
        <title>Comparative genomics of biotechnologically important yeasts.</title>
        <authorList>
            <consortium name="DOE Joint Genome Institute"/>
            <person name="Riley R."/>
            <person name="Haridas S."/>
            <person name="Wolfe K.H."/>
            <person name="Lopes M.R."/>
            <person name="Hittinger C.T."/>
            <person name="Goker M."/>
            <person name="Salamov A."/>
            <person name="Wisecaver J."/>
            <person name="Long T.M."/>
            <person name="Aerts A.L."/>
            <person name="Barry K."/>
            <person name="Choi C."/>
            <person name="Clum A."/>
            <person name="Coughlan A.Y."/>
            <person name="Deshpande S."/>
            <person name="Douglass A.P."/>
            <person name="Hanson S.J."/>
            <person name="Klenk H.-P."/>
            <person name="Labutti K."/>
            <person name="Lapidus A."/>
            <person name="Lindquist E."/>
            <person name="Lipzen A."/>
            <person name="Meier-Kolthoff J.P."/>
            <person name="Ohm R.A."/>
            <person name="Otillar R.P."/>
            <person name="Pangilinan J."/>
            <person name="Peng Y."/>
            <person name="Rokas A."/>
            <person name="Rosa C.A."/>
            <person name="Scheuner C."/>
            <person name="Sibirny A.A."/>
            <person name="Slot J.C."/>
            <person name="Stielow J.B."/>
            <person name="Sun H."/>
            <person name="Kurtzman C.P."/>
            <person name="Blackwell M."/>
            <person name="Grigoriev I.V."/>
            <person name="Jeffries T.W."/>
        </authorList>
    </citation>
    <scope>NUCLEOTIDE SEQUENCE [LARGE SCALE GENOMIC DNA]</scope>
    <source>
        <strain evidence="2">NRRL YB-2248</strain>
    </source>
</reference>
<accession>A0A1E4T0G1</accession>
<evidence type="ECO:0000313" key="1">
    <source>
        <dbReference type="EMBL" id="ODV85255.1"/>
    </source>
</evidence>